<dbReference type="PROSITE" id="PS50966">
    <property type="entry name" value="ZF_SWIM"/>
    <property type="match status" value="1"/>
</dbReference>
<sequence length="607" mass="65518">MFTRQTLRRLANDNSYRRGEDYYDEGHVEKLRREADGFAATVRGSRPYRVALHQGPAGPEFSCNCPYAFDGICKHMVALGLAVLDAYGSELTSPNPAPAAAPPLADQALAAAIKAAWSDRRKGDKLRFLKQALAKNDGLARQFLGFGQPAAAPTDPLADLPARLADTLGVLDFDEDFWENSESFYEDDEGDGLQEAADELLRDTLEPFAAELLHLARGGQFAPALRYWATACGALSQLEEPASDDFGLFGDYGTDVLHQWHSVLAAAGWPAALLAAVLPPAALAAGLAWLGPHLADPPVRWPSFEASWQPLLLALATDAAAAPMLPPLLAQAALGPAAAGPLRLRLAQTMADDVAWAQTAEALLPTDAAVAQQLINFYTSQADRPALLRTAATAFATWPDQFGDYVLRAFTPTTAPTLYRDALRHRAQANHSLPDYALLRPLLSAAETAAFVQAAVEAAQARRGSVAFAAQLLAQAGDVTALRGFVLGLEWLAVSPPYHSEIALMALAAADPIPLMLELETRLPAYLHGRANAKRGAFLYERIGRWLVSLRGTAPRLAEPILRLAQELREEFPTLHGLRDVLRREGLLVAAEPDLPVPKKKSGRKPR</sequence>
<keyword evidence="4" id="KW-1185">Reference proteome</keyword>
<accession>A0A2Z3GQC8</accession>
<keyword evidence="1" id="KW-0863">Zinc-finger</keyword>
<dbReference type="GO" id="GO:0008270">
    <property type="term" value="F:zinc ion binding"/>
    <property type="evidence" value="ECO:0007669"/>
    <property type="project" value="UniProtKB-KW"/>
</dbReference>
<evidence type="ECO:0000313" key="4">
    <source>
        <dbReference type="Proteomes" id="UP000245999"/>
    </source>
</evidence>
<evidence type="ECO:0000259" key="2">
    <source>
        <dbReference type="PROSITE" id="PS50966"/>
    </source>
</evidence>
<proteinExistence type="predicted"/>
<dbReference type="OrthoDB" id="9760715at2"/>
<gene>
    <name evidence="3" type="ORF">DDQ68_12290</name>
</gene>
<feature type="domain" description="SWIM-type" evidence="2">
    <location>
        <begin position="48"/>
        <end position="84"/>
    </location>
</feature>
<keyword evidence="1" id="KW-0862">Zinc</keyword>
<dbReference type="RefSeq" id="WP_109656571.1">
    <property type="nucleotide sequence ID" value="NZ_CP029145.1"/>
</dbReference>
<name>A0A2Z3GQC8_9BACT</name>
<protein>
    <recommendedName>
        <fullName evidence="2">SWIM-type domain-containing protein</fullName>
    </recommendedName>
</protein>
<keyword evidence="1" id="KW-0479">Metal-binding</keyword>
<dbReference type="EMBL" id="CP029145">
    <property type="protein sequence ID" value="AWM33496.1"/>
    <property type="molecule type" value="Genomic_DNA"/>
</dbReference>
<dbReference type="KEGG" id="hnv:DDQ68_12290"/>
<evidence type="ECO:0000313" key="3">
    <source>
        <dbReference type="EMBL" id="AWM33496.1"/>
    </source>
</evidence>
<dbReference type="AlphaFoldDB" id="A0A2Z3GQC8"/>
<reference evidence="4" key="1">
    <citation type="submission" date="2018-04" db="EMBL/GenBank/DDBJ databases">
        <title>Complete genome of Antarctic heterotrophic bacterium Hymenobacter nivis.</title>
        <authorList>
            <person name="Terashima M."/>
        </authorList>
    </citation>
    <scope>NUCLEOTIDE SEQUENCE [LARGE SCALE GENOMIC DNA]</scope>
    <source>
        <strain evidence="4">NBRC 111535</strain>
    </source>
</reference>
<dbReference type="InterPro" id="IPR007527">
    <property type="entry name" value="Znf_SWIM"/>
</dbReference>
<evidence type="ECO:0000256" key="1">
    <source>
        <dbReference type="PROSITE-ProRule" id="PRU00325"/>
    </source>
</evidence>
<organism evidence="3 4">
    <name type="scientific">Hymenobacter nivis</name>
    <dbReference type="NCBI Taxonomy" id="1850093"/>
    <lineage>
        <taxon>Bacteria</taxon>
        <taxon>Pseudomonadati</taxon>
        <taxon>Bacteroidota</taxon>
        <taxon>Cytophagia</taxon>
        <taxon>Cytophagales</taxon>
        <taxon>Hymenobacteraceae</taxon>
        <taxon>Hymenobacter</taxon>
    </lineage>
</organism>
<dbReference type="Proteomes" id="UP000245999">
    <property type="component" value="Chromosome"/>
</dbReference>